<dbReference type="Gene3D" id="3.30.450.50">
    <property type="entry name" value="Longin domain"/>
    <property type="match status" value="1"/>
</dbReference>
<dbReference type="GO" id="GO:0016192">
    <property type="term" value="P:vesicle-mediated transport"/>
    <property type="evidence" value="ECO:0007669"/>
    <property type="project" value="InterPro"/>
</dbReference>
<keyword evidence="4" id="KW-0653">Protein transport</keyword>
<comment type="caution">
    <text evidence="12">The sequence shown here is derived from an EMBL/GenBank/DDBJ whole genome shotgun (WGS) entry which is preliminary data.</text>
</comment>
<dbReference type="GO" id="GO:0016020">
    <property type="term" value="C:membrane"/>
    <property type="evidence" value="ECO:0007669"/>
    <property type="project" value="InterPro"/>
</dbReference>
<evidence type="ECO:0000256" key="4">
    <source>
        <dbReference type="ARBA" id="ARBA00022927"/>
    </source>
</evidence>
<dbReference type="GeneID" id="94833074"/>
<reference evidence="12" key="1">
    <citation type="submission" date="2016-10" db="EMBL/GenBank/DDBJ databases">
        <authorList>
            <person name="Benchimol M."/>
            <person name="Almeida L.G."/>
            <person name="Vasconcelos A.T."/>
            <person name="Perreira-Neves A."/>
            <person name="Rosa I.A."/>
            <person name="Tasca T."/>
            <person name="Bogo M.R."/>
            <person name="de Souza W."/>
        </authorList>
    </citation>
    <scope>NUCLEOTIDE SEQUENCE [LARGE SCALE GENOMIC DNA]</scope>
    <source>
        <strain evidence="12">K</strain>
    </source>
</reference>
<evidence type="ECO:0000259" key="11">
    <source>
        <dbReference type="PROSITE" id="PS50892"/>
    </source>
</evidence>
<dbReference type="GO" id="GO:0012505">
    <property type="term" value="C:endomembrane system"/>
    <property type="evidence" value="ECO:0007669"/>
    <property type="project" value="UniProtKB-SubCell"/>
</dbReference>
<evidence type="ECO:0000256" key="2">
    <source>
        <dbReference type="ARBA" id="ARBA00022448"/>
    </source>
</evidence>
<dbReference type="InterPro" id="IPR042855">
    <property type="entry name" value="V_SNARE_CC"/>
</dbReference>
<dbReference type="PROSITE" id="PS50859">
    <property type="entry name" value="LONGIN"/>
    <property type="match status" value="1"/>
</dbReference>
<feature type="domain" description="V-SNARE coiled-coil homology" evidence="11">
    <location>
        <begin position="152"/>
        <end position="212"/>
    </location>
</feature>
<keyword evidence="3 9" id="KW-0812">Transmembrane</keyword>
<evidence type="ECO:0000313" key="12">
    <source>
        <dbReference type="EMBL" id="OHT14258.1"/>
    </source>
</evidence>
<dbReference type="PROSITE" id="PS50892">
    <property type="entry name" value="V_SNARE"/>
    <property type="match status" value="1"/>
</dbReference>
<evidence type="ECO:0000256" key="3">
    <source>
        <dbReference type="ARBA" id="ARBA00022692"/>
    </source>
</evidence>
<name>A0A1J4KT17_9EUKA</name>
<dbReference type="CDD" id="cd14824">
    <property type="entry name" value="Longin"/>
    <property type="match status" value="1"/>
</dbReference>
<gene>
    <name evidence="12" type="ORF">TRFO_15416</name>
</gene>
<dbReference type="EMBL" id="MLAK01000404">
    <property type="protein sequence ID" value="OHT14258.1"/>
    <property type="molecule type" value="Genomic_DNA"/>
</dbReference>
<dbReference type="OrthoDB" id="248747at2759"/>
<evidence type="ECO:0000256" key="1">
    <source>
        <dbReference type="ARBA" id="ARBA00008025"/>
    </source>
</evidence>
<dbReference type="SUPFAM" id="SSF64356">
    <property type="entry name" value="SNARE-like"/>
    <property type="match status" value="1"/>
</dbReference>
<protein>
    <submittedName>
        <fullName evidence="12">Vesicle-associated membrane protein 724</fullName>
    </submittedName>
</protein>
<evidence type="ECO:0000256" key="8">
    <source>
        <dbReference type="PROSITE-ProRule" id="PRU00290"/>
    </source>
</evidence>
<dbReference type="InterPro" id="IPR011012">
    <property type="entry name" value="Longin-like_dom_sf"/>
</dbReference>
<dbReference type="InterPro" id="IPR010908">
    <property type="entry name" value="Longin_dom"/>
</dbReference>
<organism evidence="12 13">
    <name type="scientific">Tritrichomonas foetus</name>
    <dbReference type="NCBI Taxonomy" id="1144522"/>
    <lineage>
        <taxon>Eukaryota</taxon>
        <taxon>Metamonada</taxon>
        <taxon>Parabasalia</taxon>
        <taxon>Tritrichomonadida</taxon>
        <taxon>Tritrichomonadidae</taxon>
        <taxon>Tritrichomonas</taxon>
    </lineage>
</organism>
<dbReference type="RefSeq" id="XP_068367394.1">
    <property type="nucleotide sequence ID" value="XM_068498370.1"/>
</dbReference>
<dbReference type="InterPro" id="IPR001388">
    <property type="entry name" value="Synaptobrevin-like"/>
</dbReference>
<evidence type="ECO:0000256" key="7">
    <source>
        <dbReference type="ARBA" id="ARBA00046280"/>
    </source>
</evidence>
<feature type="domain" description="Longin" evidence="10">
    <location>
        <begin position="24"/>
        <end position="142"/>
    </location>
</feature>
<dbReference type="InterPro" id="IPR051097">
    <property type="entry name" value="Synaptobrevin-like_transport"/>
</dbReference>
<evidence type="ECO:0000259" key="10">
    <source>
        <dbReference type="PROSITE" id="PS50859"/>
    </source>
</evidence>
<comment type="similarity">
    <text evidence="1">Belongs to the synaptobrevin family.</text>
</comment>
<dbReference type="VEuPathDB" id="TrichDB:TRFO_15416"/>
<feature type="transmembrane region" description="Helical" evidence="9">
    <location>
        <begin position="216"/>
        <end position="239"/>
    </location>
</feature>
<evidence type="ECO:0000256" key="5">
    <source>
        <dbReference type="ARBA" id="ARBA00022989"/>
    </source>
</evidence>
<dbReference type="Pfam" id="PF00957">
    <property type="entry name" value="Synaptobrevin"/>
    <property type="match status" value="1"/>
</dbReference>
<dbReference type="GO" id="GO:0015031">
    <property type="term" value="P:protein transport"/>
    <property type="evidence" value="ECO:0007669"/>
    <property type="project" value="UniProtKB-KW"/>
</dbReference>
<dbReference type="SUPFAM" id="SSF58038">
    <property type="entry name" value="SNARE fusion complex"/>
    <property type="match status" value="1"/>
</dbReference>
<dbReference type="GO" id="GO:0005737">
    <property type="term" value="C:cytoplasm"/>
    <property type="evidence" value="ECO:0007669"/>
    <property type="project" value="UniProtKB-ARBA"/>
</dbReference>
<dbReference type="SMART" id="SM01270">
    <property type="entry name" value="Longin"/>
    <property type="match status" value="1"/>
</dbReference>
<dbReference type="Gene3D" id="1.20.5.110">
    <property type="match status" value="1"/>
</dbReference>
<accession>A0A1J4KT17</accession>
<keyword evidence="8" id="KW-0175">Coiled coil</keyword>
<comment type="subcellular location">
    <subcellularLocation>
        <location evidence="7">Endomembrane system</location>
        <topology evidence="7">Single-pass type IV membrane protein</topology>
    </subcellularLocation>
</comment>
<sequence>MFYELTSESYDFETYQKITDKSGFLKKMKFYYGMVAYGTKVLAEYLQTTGNFKQIARELLEKMKFDGQRFAYDQGKYVFSGYSEMSKLVVIVLSDGTVEATSRFYCVQQIQQQFTSKYGSSFASFSEGSKTSDFGPEIKKILTVMENPSSSKIAEISKSLADTQAIMAENLSKALSRSEDLQVMESKAENIKNSAATFEREATSIRKQMCRQKWRWYLLGGGIILIVLIIIIAVVVSMLKR</sequence>
<dbReference type="Proteomes" id="UP000179807">
    <property type="component" value="Unassembled WGS sequence"/>
</dbReference>
<keyword evidence="6 9" id="KW-0472">Membrane</keyword>
<dbReference type="PANTHER" id="PTHR21136">
    <property type="entry name" value="SNARE PROTEINS"/>
    <property type="match status" value="1"/>
</dbReference>
<dbReference type="CDD" id="cd15843">
    <property type="entry name" value="R-SNARE"/>
    <property type="match status" value="1"/>
</dbReference>
<evidence type="ECO:0000256" key="6">
    <source>
        <dbReference type="ARBA" id="ARBA00023136"/>
    </source>
</evidence>
<dbReference type="PRINTS" id="PR00219">
    <property type="entry name" value="SYNAPTOBREVN"/>
</dbReference>
<dbReference type="AlphaFoldDB" id="A0A1J4KT17"/>
<evidence type="ECO:0000313" key="13">
    <source>
        <dbReference type="Proteomes" id="UP000179807"/>
    </source>
</evidence>
<evidence type="ECO:0000256" key="9">
    <source>
        <dbReference type="SAM" id="Phobius"/>
    </source>
</evidence>
<proteinExistence type="inferred from homology"/>
<dbReference type="Pfam" id="PF13774">
    <property type="entry name" value="Longin"/>
    <property type="match status" value="1"/>
</dbReference>
<dbReference type="PANTHER" id="PTHR21136:SF168">
    <property type="entry name" value="VESICLE-ASSOCIATED MEMBRANE PROTEIN 9"/>
    <property type="match status" value="1"/>
</dbReference>
<keyword evidence="5 9" id="KW-1133">Transmembrane helix</keyword>
<keyword evidence="2" id="KW-0813">Transport</keyword>
<keyword evidence="13" id="KW-1185">Reference proteome</keyword>